<dbReference type="Pfam" id="PF03781">
    <property type="entry name" value="FGE-sulfatase"/>
    <property type="match status" value="1"/>
</dbReference>
<dbReference type="GO" id="GO:0120147">
    <property type="term" value="F:formylglycine-generating oxidase activity"/>
    <property type="evidence" value="ECO:0007669"/>
    <property type="project" value="TreeGrafter"/>
</dbReference>
<dbReference type="SUPFAM" id="SSF56436">
    <property type="entry name" value="C-type lectin-like"/>
    <property type="match status" value="1"/>
</dbReference>
<dbReference type="PANTHER" id="PTHR23150:SF19">
    <property type="entry name" value="FORMYLGLYCINE-GENERATING ENZYME"/>
    <property type="match status" value="1"/>
</dbReference>
<dbReference type="Gene3D" id="3.90.1580.10">
    <property type="entry name" value="paralog of FGE (formylglycine-generating enzyme)"/>
    <property type="match status" value="1"/>
</dbReference>
<proteinExistence type="predicted"/>
<reference evidence="2" key="1">
    <citation type="journal article" date="2015" name="Front. Microbiol.">
        <title>The vaginal isolate Lactobacillus paracasei LPC-S01 (DSM 26760) is suitable for oral administration.</title>
        <authorList>
            <person name="Balzaretti S."/>
            <person name="Taverniti V."/>
            <person name="Rondini G."/>
            <person name="Marcolegio G."/>
            <person name="Minuzzo M."/>
            <person name="Remagni M.C."/>
            <person name="Fiore W."/>
            <person name="Arioli S."/>
            <person name="Guglielmetti S."/>
        </authorList>
    </citation>
    <scope>NUCLEOTIDE SEQUENCE</scope>
    <source>
        <strain evidence="2">LPC-S01</strain>
    </source>
</reference>
<name>A0A0M6WBA7_LACPA</name>
<dbReference type="InterPro" id="IPR016187">
    <property type="entry name" value="CTDL_fold"/>
</dbReference>
<dbReference type="InterPro" id="IPR042095">
    <property type="entry name" value="SUMF_sf"/>
</dbReference>
<protein>
    <submittedName>
        <fullName evidence="2">Sulfatase modifying factor</fullName>
    </submittedName>
</protein>
<accession>A0A0M6WBA7</accession>
<dbReference type="EMBL" id="LN846901">
    <property type="protein sequence ID" value="CRL16939.1"/>
    <property type="molecule type" value="Genomic_DNA"/>
</dbReference>
<evidence type="ECO:0000313" key="2">
    <source>
        <dbReference type="EMBL" id="CRL16939.1"/>
    </source>
</evidence>
<feature type="domain" description="Sulfatase-modifying factor enzyme-like" evidence="1">
    <location>
        <begin position="9"/>
        <end position="283"/>
    </location>
</feature>
<dbReference type="AlphaFoldDB" id="A0A0M6WBA7"/>
<evidence type="ECO:0000259" key="1">
    <source>
        <dbReference type="Pfam" id="PF03781"/>
    </source>
</evidence>
<dbReference type="InterPro" id="IPR005532">
    <property type="entry name" value="SUMF_dom"/>
</dbReference>
<sequence>MGLMRFKEIKGGSFQMGTDDHIGFDEDYEGPPTIVRVPSFSMADTPVTNADFDDFIAATAYQTVAERLGSSFVFELLIPEEERVTYQHVAGAPWWLLVPGADWQHPYGAESSNIDLDNHPVVHVALEDALAYCQWSHSQLPTEAQWEYAAGAGTATTYPWGESLVDEHGFHANTWQGDFPNDNTAEDGFVGTAPVKSYEPNSNGLYQIIGNVWEWCRNPRYTLLDDFNAEQFKLGKVPAAGEYAIRGGSFLCHCSYCNRYRTAARNGVDLQSTSSHLSFRCIKEVSS</sequence>
<dbReference type="InterPro" id="IPR051043">
    <property type="entry name" value="Sulfatase_Mod_Factor_Kinase"/>
</dbReference>
<organism evidence="2">
    <name type="scientific">Lacticaseibacillus paracasei</name>
    <name type="common">Lactobacillus paracasei</name>
    <dbReference type="NCBI Taxonomy" id="1597"/>
    <lineage>
        <taxon>Bacteria</taxon>
        <taxon>Bacillati</taxon>
        <taxon>Bacillota</taxon>
        <taxon>Bacilli</taxon>
        <taxon>Lactobacillales</taxon>
        <taxon>Lactobacillaceae</taxon>
        <taxon>Lacticaseibacillus</taxon>
    </lineage>
</organism>
<dbReference type="PANTHER" id="PTHR23150">
    <property type="entry name" value="SULFATASE MODIFYING FACTOR 1, 2"/>
    <property type="match status" value="1"/>
</dbReference>